<proteinExistence type="predicted"/>
<organism evidence="1 2">
    <name type="scientific">Asbolus verrucosus</name>
    <name type="common">Desert ironclad beetle</name>
    <dbReference type="NCBI Taxonomy" id="1661398"/>
    <lineage>
        <taxon>Eukaryota</taxon>
        <taxon>Metazoa</taxon>
        <taxon>Ecdysozoa</taxon>
        <taxon>Arthropoda</taxon>
        <taxon>Hexapoda</taxon>
        <taxon>Insecta</taxon>
        <taxon>Pterygota</taxon>
        <taxon>Neoptera</taxon>
        <taxon>Endopterygota</taxon>
        <taxon>Coleoptera</taxon>
        <taxon>Polyphaga</taxon>
        <taxon>Cucujiformia</taxon>
        <taxon>Tenebrionidae</taxon>
        <taxon>Pimeliinae</taxon>
        <taxon>Asbolus</taxon>
    </lineage>
</organism>
<accession>A0A482WAN2</accession>
<comment type="caution">
    <text evidence="1">The sequence shown here is derived from an EMBL/GenBank/DDBJ whole genome shotgun (WGS) entry which is preliminary data.</text>
</comment>
<feature type="non-terminal residue" evidence="1">
    <location>
        <position position="124"/>
    </location>
</feature>
<evidence type="ECO:0000313" key="2">
    <source>
        <dbReference type="Proteomes" id="UP000292052"/>
    </source>
</evidence>
<protein>
    <submittedName>
        <fullName evidence="1">Uncharacterized protein</fullName>
    </submittedName>
</protein>
<reference evidence="1 2" key="1">
    <citation type="submission" date="2017-03" db="EMBL/GenBank/DDBJ databases">
        <title>Genome of the blue death feigning beetle - Asbolus verrucosus.</title>
        <authorList>
            <person name="Rider S.D."/>
        </authorList>
    </citation>
    <scope>NUCLEOTIDE SEQUENCE [LARGE SCALE GENOMIC DNA]</scope>
    <source>
        <strain evidence="1">Butters</strain>
        <tissue evidence="1">Head and leg muscle</tissue>
    </source>
</reference>
<feature type="non-terminal residue" evidence="1">
    <location>
        <position position="1"/>
    </location>
</feature>
<keyword evidence="2" id="KW-1185">Reference proteome</keyword>
<name>A0A482WAN2_ASBVE</name>
<evidence type="ECO:0000313" key="1">
    <source>
        <dbReference type="EMBL" id="RZC41837.1"/>
    </source>
</evidence>
<gene>
    <name evidence="1" type="ORF">BDFB_013991</name>
</gene>
<dbReference type="EMBL" id="QDEB01013663">
    <property type="protein sequence ID" value="RZC41837.1"/>
    <property type="molecule type" value="Genomic_DNA"/>
</dbReference>
<sequence length="124" mass="14090">KSSKIKEFSKSVLLLYFSQKAKILNSVKSLVKIFNAKGNSGSEDLCGRNHISESEEILEEAQKFVENMQHSDQKMFLIVNFSFSIEMESSSHIWDCPTRTPTQAIPSEDHHIFYLSVQGLIFCG</sequence>
<dbReference type="AlphaFoldDB" id="A0A482WAN2"/>
<dbReference type="Proteomes" id="UP000292052">
    <property type="component" value="Unassembled WGS sequence"/>
</dbReference>